<keyword evidence="1" id="KW-0812">Transmembrane</keyword>
<keyword evidence="1" id="KW-0472">Membrane</keyword>
<sequence>MAHVVRPNSVTQLGFLFFFLFPGNFTWSFFSVN</sequence>
<name>A0A0E9T8N1_ANGAN</name>
<dbReference type="EMBL" id="GBXM01058533">
    <property type="protein sequence ID" value="JAH50044.1"/>
    <property type="molecule type" value="Transcribed_RNA"/>
</dbReference>
<feature type="transmembrane region" description="Helical" evidence="1">
    <location>
        <begin position="12"/>
        <end position="30"/>
    </location>
</feature>
<dbReference type="AlphaFoldDB" id="A0A0E9T8N1"/>
<evidence type="ECO:0000256" key="1">
    <source>
        <dbReference type="SAM" id="Phobius"/>
    </source>
</evidence>
<organism evidence="2">
    <name type="scientific">Anguilla anguilla</name>
    <name type="common">European freshwater eel</name>
    <name type="synonym">Muraena anguilla</name>
    <dbReference type="NCBI Taxonomy" id="7936"/>
    <lineage>
        <taxon>Eukaryota</taxon>
        <taxon>Metazoa</taxon>
        <taxon>Chordata</taxon>
        <taxon>Craniata</taxon>
        <taxon>Vertebrata</taxon>
        <taxon>Euteleostomi</taxon>
        <taxon>Actinopterygii</taxon>
        <taxon>Neopterygii</taxon>
        <taxon>Teleostei</taxon>
        <taxon>Anguilliformes</taxon>
        <taxon>Anguillidae</taxon>
        <taxon>Anguilla</taxon>
    </lineage>
</organism>
<reference evidence="2" key="2">
    <citation type="journal article" date="2015" name="Fish Shellfish Immunol.">
        <title>Early steps in the European eel (Anguilla anguilla)-Vibrio vulnificus interaction in the gills: Role of the RtxA13 toxin.</title>
        <authorList>
            <person name="Callol A."/>
            <person name="Pajuelo D."/>
            <person name="Ebbesson L."/>
            <person name="Teles M."/>
            <person name="MacKenzie S."/>
            <person name="Amaro C."/>
        </authorList>
    </citation>
    <scope>NUCLEOTIDE SEQUENCE</scope>
</reference>
<proteinExistence type="predicted"/>
<reference evidence="2" key="1">
    <citation type="submission" date="2014-11" db="EMBL/GenBank/DDBJ databases">
        <authorList>
            <person name="Amaro Gonzalez C."/>
        </authorList>
    </citation>
    <scope>NUCLEOTIDE SEQUENCE</scope>
</reference>
<accession>A0A0E9T8N1</accession>
<evidence type="ECO:0000313" key="2">
    <source>
        <dbReference type="EMBL" id="JAH50044.1"/>
    </source>
</evidence>
<keyword evidence="1" id="KW-1133">Transmembrane helix</keyword>
<protein>
    <submittedName>
        <fullName evidence="2">Uncharacterized protein</fullName>
    </submittedName>
</protein>